<reference evidence="1" key="1">
    <citation type="journal article" date="2021" name="New Phytol.">
        <title>Evolutionary innovations through gain and loss of genes in the ectomycorrhizal Boletales.</title>
        <authorList>
            <person name="Wu G."/>
            <person name="Miyauchi S."/>
            <person name="Morin E."/>
            <person name="Kuo A."/>
            <person name="Drula E."/>
            <person name="Varga T."/>
            <person name="Kohler A."/>
            <person name="Feng B."/>
            <person name="Cao Y."/>
            <person name="Lipzen A."/>
            <person name="Daum C."/>
            <person name="Hundley H."/>
            <person name="Pangilinan J."/>
            <person name="Johnson J."/>
            <person name="Barry K."/>
            <person name="LaButti K."/>
            <person name="Ng V."/>
            <person name="Ahrendt S."/>
            <person name="Min B."/>
            <person name="Choi I.G."/>
            <person name="Park H."/>
            <person name="Plett J.M."/>
            <person name="Magnuson J."/>
            <person name="Spatafora J.W."/>
            <person name="Nagy L.G."/>
            <person name="Henrissat B."/>
            <person name="Grigoriev I.V."/>
            <person name="Yang Z.L."/>
            <person name="Xu J."/>
            <person name="Martin F.M."/>
        </authorList>
    </citation>
    <scope>NUCLEOTIDE SEQUENCE</scope>
    <source>
        <strain evidence="1">KUC20120723A-06</strain>
    </source>
</reference>
<proteinExistence type="predicted"/>
<accession>A0ACB8AZZ5</accession>
<protein>
    <submittedName>
        <fullName evidence="1">Uncharacterized protein</fullName>
    </submittedName>
</protein>
<sequence>MNCLDTRSAESTTLSWIPDTRPVSAYAVATAAQVSRLSPCTFYLVDAGPNPWAAVAGGLISSHPWISHPPGPLPSLDTSVRAPPSLETGCLSYQALRLQAVDLQWLISPACRRCEWFVAATCMVRSGDAGDSQRCVWCEASFPVPQYNALCPTWVRSPLWRSGVSIIHPYFHSPMISAHTGPQAFPSQIKPTQVSYLQARKTSLDYASTT</sequence>
<gene>
    <name evidence="1" type="ORF">BV22DRAFT_905603</name>
</gene>
<comment type="caution">
    <text evidence="1">The sequence shown here is derived from an EMBL/GenBank/DDBJ whole genome shotgun (WGS) entry which is preliminary data.</text>
</comment>
<dbReference type="Proteomes" id="UP000790709">
    <property type="component" value="Unassembled WGS sequence"/>
</dbReference>
<evidence type="ECO:0000313" key="1">
    <source>
        <dbReference type="EMBL" id="KAH7918556.1"/>
    </source>
</evidence>
<evidence type="ECO:0000313" key="2">
    <source>
        <dbReference type="Proteomes" id="UP000790709"/>
    </source>
</evidence>
<organism evidence="1 2">
    <name type="scientific">Leucogyrophana mollusca</name>
    <dbReference type="NCBI Taxonomy" id="85980"/>
    <lineage>
        <taxon>Eukaryota</taxon>
        <taxon>Fungi</taxon>
        <taxon>Dikarya</taxon>
        <taxon>Basidiomycota</taxon>
        <taxon>Agaricomycotina</taxon>
        <taxon>Agaricomycetes</taxon>
        <taxon>Agaricomycetidae</taxon>
        <taxon>Boletales</taxon>
        <taxon>Boletales incertae sedis</taxon>
        <taxon>Leucogyrophana</taxon>
    </lineage>
</organism>
<name>A0ACB8AZZ5_9AGAM</name>
<keyword evidence="2" id="KW-1185">Reference proteome</keyword>
<dbReference type="EMBL" id="MU266769">
    <property type="protein sequence ID" value="KAH7918556.1"/>
    <property type="molecule type" value="Genomic_DNA"/>
</dbReference>